<dbReference type="Gene3D" id="3.40.50.1010">
    <property type="entry name" value="5'-nuclease"/>
    <property type="match status" value="1"/>
</dbReference>
<dbReference type="Proteomes" id="UP000315017">
    <property type="component" value="Chromosome"/>
</dbReference>
<dbReference type="OrthoDB" id="291270at2"/>
<evidence type="ECO:0000313" key="2">
    <source>
        <dbReference type="EMBL" id="QDU29627.1"/>
    </source>
</evidence>
<evidence type="ECO:0000313" key="3">
    <source>
        <dbReference type="Proteomes" id="UP000315017"/>
    </source>
</evidence>
<dbReference type="RefSeq" id="WP_145093723.1">
    <property type="nucleotide sequence ID" value="NZ_CP036274.1"/>
</dbReference>
<dbReference type="CDD" id="cd09854">
    <property type="entry name" value="PIN_VapC-like"/>
    <property type="match status" value="1"/>
</dbReference>
<evidence type="ECO:0000259" key="1">
    <source>
        <dbReference type="Pfam" id="PF01850"/>
    </source>
</evidence>
<dbReference type="KEGG" id="aagg:ETAA8_47420"/>
<feature type="domain" description="PIN" evidence="1">
    <location>
        <begin position="3"/>
        <end position="135"/>
    </location>
</feature>
<protein>
    <recommendedName>
        <fullName evidence="1">PIN domain-containing protein</fullName>
    </recommendedName>
</protein>
<dbReference type="InterPro" id="IPR029060">
    <property type="entry name" value="PIN-like_dom_sf"/>
</dbReference>
<dbReference type="Pfam" id="PF01850">
    <property type="entry name" value="PIN"/>
    <property type="match status" value="1"/>
</dbReference>
<dbReference type="SUPFAM" id="SSF88723">
    <property type="entry name" value="PIN domain-like"/>
    <property type="match status" value="1"/>
</dbReference>
<gene>
    <name evidence="2" type="ORF">ETAA8_47420</name>
</gene>
<dbReference type="AlphaFoldDB" id="A0A517YHB2"/>
<dbReference type="EMBL" id="CP036274">
    <property type="protein sequence ID" value="QDU29627.1"/>
    <property type="molecule type" value="Genomic_DNA"/>
</dbReference>
<organism evidence="2 3">
    <name type="scientific">Anatilimnocola aggregata</name>
    <dbReference type="NCBI Taxonomy" id="2528021"/>
    <lineage>
        <taxon>Bacteria</taxon>
        <taxon>Pseudomonadati</taxon>
        <taxon>Planctomycetota</taxon>
        <taxon>Planctomycetia</taxon>
        <taxon>Pirellulales</taxon>
        <taxon>Pirellulaceae</taxon>
        <taxon>Anatilimnocola</taxon>
    </lineage>
</organism>
<reference evidence="2 3" key="1">
    <citation type="submission" date="2019-02" db="EMBL/GenBank/DDBJ databases">
        <title>Deep-cultivation of Planctomycetes and their phenomic and genomic characterization uncovers novel biology.</title>
        <authorList>
            <person name="Wiegand S."/>
            <person name="Jogler M."/>
            <person name="Boedeker C."/>
            <person name="Pinto D."/>
            <person name="Vollmers J."/>
            <person name="Rivas-Marin E."/>
            <person name="Kohn T."/>
            <person name="Peeters S.H."/>
            <person name="Heuer A."/>
            <person name="Rast P."/>
            <person name="Oberbeckmann S."/>
            <person name="Bunk B."/>
            <person name="Jeske O."/>
            <person name="Meyerdierks A."/>
            <person name="Storesund J.E."/>
            <person name="Kallscheuer N."/>
            <person name="Luecker S."/>
            <person name="Lage O.M."/>
            <person name="Pohl T."/>
            <person name="Merkel B.J."/>
            <person name="Hornburger P."/>
            <person name="Mueller R.-W."/>
            <person name="Bruemmer F."/>
            <person name="Labrenz M."/>
            <person name="Spormann A.M."/>
            <person name="Op den Camp H."/>
            <person name="Overmann J."/>
            <person name="Amann R."/>
            <person name="Jetten M.S.M."/>
            <person name="Mascher T."/>
            <person name="Medema M.H."/>
            <person name="Devos D.P."/>
            <person name="Kaster A.-K."/>
            <person name="Ovreas L."/>
            <person name="Rohde M."/>
            <person name="Galperin M.Y."/>
            <person name="Jogler C."/>
        </authorList>
    </citation>
    <scope>NUCLEOTIDE SEQUENCE [LARGE SCALE GENOMIC DNA]</scope>
    <source>
        <strain evidence="2 3">ETA_A8</strain>
    </source>
</reference>
<proteinExistence type="predicted"/>
<keyword evidence="3" id="KW-1185">Reference proteome</keyword>
<sequence>MSVLLDTSVLCRLANKVDVDHAITNAVLIKIHRQGERSCITAQNLIEFRNVATRPTSVNGLGMSAHHADLMSEDFERTFHFLSDMPTIFTAWKQLVTNAGVIGKQVHDARLVAVCHAHQIDQLLTFNVGHFARLASFGPPLKILDPQSYSPPA</sequence>
<dbReference type="InterPro" id="IPR002716">
    <property type="entry name" value="PIN_dom"/>
</dbReference>
<name>A0A517YHB2_9BACT</name>
<accession>A0A517YHB2</accession>